<gene>
    <name evidence="3" type="ORF">TGAM01_v209632</name>
</gene>
<feature type="domain" description="Transcription elongation factor Eaf N-terminal" evidence="2">
    <location>
        <begin position="13"/>
        <end position="127"/>
    </location>
</feature>
<comment type="caution">
    <text evidence="3">The sequence shown here is derived from an EMBL/GenBank/DDBJ whole genome shotgun (WGS) entry which is preliminary data.</text>
</comment>
<evidence type="ECO:0000259" key="2">
    <source>
        <dbReference type="Pfam" id="PF09816"/>
    </source>
</evidence>
<evidence type="ECO:0000256" key="1">
    <source>
        <dbReference type="SAM" id="MobiDB-lite"/>
    </source>
</evidence>
<dbReference type="EMBL" id="JPDN02000049">
    <property type="protein sequence ID" value="PON21469.1"/>
    <property type="molecule type" value="Genomic_DNA"/>
</dbReference>
<dbReference type="AlphaFoldDB" id="A0A2P4ZAZ5"/>
<feature type="compositionally biased region" description="Polar residues" evidence="1">
    <location>
        <begin position="123"/>
        <end position="132"/>
    </location>
</feature>
<feature type="compositionally biased region" description="Acidic residues" evidence="1">
    <location>
        <begin position="465"/>
        <end position="476"/>
    </location>
</feature>
<evidence type="ECO:0000313" key="3">
    <source>
        <dbReference type="EMBL" id="PON21469.1"/>
    </source>
</evidence>
<reference evidence="3 4" key="1">
    <citation type="journal article" date="2016" name="Genome Announc.">
        <title>Draft Whole-Genome Sequence of Trichoderma gamsii T6085, a Promising Biocontrol Agent of Fusarium Head Blight on Wheat.</title>
        <authorList>
            <person name="Baroncelli R."/>
            <person name="Zapparata A."/>
            <person name="Piaggeschi G."/>
            <person name="Sarrocco S."/>
            <person name="Vannacci G."/>
        </authorList>
    </citation>
    <scope>NUCLEOTIDE SEQUENCE [LARGE SCALE GENOMIC DNA]</scope>
    <source>
        <strain evidence="3 4">T6085</strain>
    </source>
</reference>
<dbReference type="RefSeq" id="XP_018658739.1">
    <property type="nucleotide sequence ID" value="XM_018808082.1"/>
</dbReference>
<keyword evidence="4" id="KW-1185">Reference proteome</keyword>
<dbReference type="GeneID" id="29988165"/>
<feature type="compositionally biased region" description="Acidic residues" evidence="1">
    <location>
        <begin position="430"/>
        <end position="440"/>
    </location>
</feature>
<feature type="compositionally biased region" description="Low complexity" evidence="1">
    <location>
        <begin position="450"/>
        <end position="464"/>
    </location>
</feature>
<feature type="region of interest" description="Disordered" evidence="1">
    <location>
        <begin position="123"/>
        <end position="476"/>
    </location>
</feature>
<feature type="compositionally biased region" description="Acidic residues" evidence="1">
    <location>
        <begin position="372"/>
        <end position="385"/>
    </location>
</feature>
<dbReference type="InterPro" id="IPR019194">
    <property type="entry name" value="Tscrpt_elong_fac_Eaf_N"/>
</dbReference>
<sequence>MADLIDPTTKGNYPVILGVGLLGKPSNEIFTGIRLNKHNHLLTHWLFYRADNHKPAFPQADARLKPSIPGKTSSYDLNFSSAEGTVGFAGTRSTDDGDYVLYFDPERKAFVLDKVDSTFNMNLTRTPANSNPDDLRRRHPHLGSGPSQKAGDQKSASSKDKLKSSTKADNDKSITVQTKEMQKKKPLEKKLGEKKHTDNIFLEKKPPPIEKKSADKKLASEKEKKPLEKEKKPMDKKLSQEKKMLEKKLMEKKSTDRQSEGKPLAKKTVEKSGVERKIHEMKNMEKRLSGGKFDKKPLPKKIELALPVPEPPKPQESRKKRDDDDDEEDDDDDDLLIEYPGAEAPSRPAHHFSPAFPIARRFDDFMDQRESEVEEDDEAMDEDTEAAFKLPSPVKNGSQAQSEPMDVDDEEEEEAEEGEEAGEAGGAADFEYDLEQELENAFDQLDNNDQDNSNSNSGYYYNNNNDDDESEISEED</sequence>
<feature type="compositionally biased region" description="Basic and acidic residues" evidence="1">
    <location>
        <begin position="157"/>
        <end position="172"/>
    </location>
</feature>
<evidence type="ECO:0000313" key="4">
    <source>
        <dbReference type="Proteomes" id="UP000054821"/>
    </source>
</evidence>
<name>A0A2P4ZAZ5_9HYPO</name>
<feature type="compositionally biased region" description="Basic and acidic residues" evidence="1">
    <location>
        <begin position="180"/>
        <end position="260"/>
    </location>
</feature>
<feature type="compositionally biased region" description="Basic and acidic residues" evidence="1">
    <location>
        <begin position="313"/>
        <end position="322"/>
    </location>
</feature>
<dbReference type="Proteomes" id="UP000054821">
    <property type="component" value="Unassembled WGS sequence"/>
</dbReference>
<feature type="compositionally biased region" description="Basic and acidic residues" evidence="1">
    <location>
        <begin position="360"/>
        <end position="371"/>
    </location>
</feature>
<dbReference type="Pfam" id="PF09816">
    <property type="entry name" value="EAF"/>
    <property type="match status" value="1"/>
</dbReference>
<feature type="compositionally biased region" description="Basic and acidic residues" evidence="1">
    <location>
        <begin position="267"/>
        <end position="303"/>
    </location>
</feature>
<feature type="compositionally biased region" description="Acidic residues" evidence="1">
    <location>
        <begin position="405"/>
        <end position="422"/>
    </location>
</feature>
<accession>A0A2P4ZAZ5</accession>
<dbReference type="STRING" id="398673.A0A2P4ZAZ5"/>
<proteinExistence type="predicted"/>
<protein>
    <recommendedName>
        <fullName evidence="2">Transcription elongation factor Eaf N-terminal domain-containing protein</fullName>
    </recommendedName>
</protein>
<organism evidence="3 4">
    <name type="scientific">Trichoderma gamsii</name>
    <dbReference type="NCBI Taxonomy" id="398673"/>
    <lineage>
        <taxon>Eukaryota</taxon>
        <taxon>Fungi</taxon>
        <taxon>Dikarya</taxon>
        <taxon>Ascomycota</taxon>
        <taxon>Pezizomycotina</taxon>
        <taxon>Sordariomycetes</taxon>
        <taxon>Hypocreomycetidae</taxon>
        <taxon>Hypocreales</taxon>
        <taxon>Hypocreaceae</taxon>
        <taxon>Trichoderma</taxon>
    </lineage>
</organism>
<feature type="compositionally biased region" description="Acidic residues" evidence="1">
    <location>
        <begin position="323"/>
        <end position="336"/>
    </location>
</feature>